<feature type="region of interest" description="Disordered" evidence="1">
    <location>
        <begin position="66"/>
        <end position="132"/>
    </location>
</feature>
<proteinExistence type="predicted"/>
<feature type="compositionally biased region" description="Basic and acidic residues" evidence="1">
    <location>
        <begin position="16"/>
        <end position="27"/>
    </location>
</feature>
<protein>
    <submittedName>
        <fullName evidence="2">Uncharacterized protein</fullName>
    </submittedName>
</protein>
<keyword evidence="3" id="KW-1185">Reference proteome</keyword>
<organism evidence="2 3">
    <name type="scientific">Trichodelitschia bisporula</name>
    <dbReference type="NCBI Taxonomy" id="703511"/>
    <lineage>
        <taxon>Eukaryota</taxon>
        <taxon>Fungi</taxon>
        <taxon>Dikarya</taxon>
        <taxon>Ascomycota</taxon>
        <taxon>Pezizomycotina</taxon>
        <taxon>Dothideomycetes</taxon>
        <taxon>Dothideomycetes incertae sedis</taxon>
        <taxon>Phaeotrichales</taxon>
        <taxon>Phaeotrichaceae</taxon>
        <taxon>Trichodelitschia</taxon>
    </lineage>
</organism>
<evidence type="ECO:0000313" key="3">
    <source>
        <dbReference type="Proteomes" id="UP000799640"/>
    </source>
</evidence>
<gene>
    <name evidence="2" type="ORF">EJ06DRAFT_215629</name>
</gene>
<sequence>MILCCQRVELSLRTRKSEARRREEPRGEAATIKASQQSFNNQQKVNLIFPCLLFNTPKTVHHFFFHPQRPKRFNSPSRTTQTPLPRPRNVLIPPRTRSSAARGDNGTRSHEPSASGHRQAHTHTPSSSTQEF</sequence>
<accession>A0A6G1I983</accession>
<dbReference type="AlphaFoldDB" id="A0A6G1I983"/>
<name>A0A6G1I983_9PEZI</name>
<feature type="compositionally biased region" description="Polar residues" evidence="1">
    <location>
        <begin position="122"/>
        <end position="132"/>
    </location>
</feature>
<evidence type="ECO:0000313" key="2">
    <source>
        <dbReference type="EMBL" id="KAF2404676.1"/>
    </source>
</evidence>
<feature type="region of interest" description="Disordered" evidence="1">
    <location>
        <begin position="16"/>
        <end position="35"/>
    </location>
</feature>
<feature type="compositionally biased region" description="Polar residues" evidence="1">
    <location>
        <begin position="74"/>
        <end position="83"/>
    </location>
</feature>
<reference evidence="2" key="1">
    <citation type="journal article" date="2020" name="Stud. Mycol.">
        <title>101 Dothideomycetes genomes: a test case for predicting lifestyles and emergence of pathogens.</title>
        <authorList>
            <person name="Haridas S."/>
            <person name="Albert R."/>
            <person name="Binder M."/>
            <person name="Bloem J."/>
            <person name="Labutti K."/>
            <person name="Salamov A."/>
            <person name="Andreopoulos B."/>
            <person name="Baker S."/>
            <person name="Barry K."/>
            <person name="Bills G."/>
            <person name="Bluhm B."/>
            <person name="Cannon C."/>
            <person name="Castanera R."/>
            <person name="Culley D."/>
            <person name="Daum C."/>
            <person name="Ezra D."/>
            <person name="Gonzalez J."/>
            <person name="Henrissat B."/>
            <person name="Kuo A."/>
            <person name="Liang C."/>
            <person name="Lipzen A."/>
            <person name="Lutzoni F."/>
            <person name="Magnuson J."/>
            <person name="Mondo S."/>
            <person name="Nolan M."/>
            <person name="Ohm R."/>
            <person name="Pangilinan J."/>
            <person name="Park H.-J."/>
            <person name="Ramirez L."/>
            <person name="Alfaro M."/>
            <person name="Sun H."/>
            <person name="Tritt A."/>
            <person name="Yoshinaga Y."/>
            <person name="Zwiers L.-H."/>
            <person name="Turgeon B."/>
            <person name="Goodwin S."/>
            <person name="Spatafora J."/>
            <person name="Crous P."/>
            <person name="Grigoriev I."/>
        </authorList>
    </citation>
    <scope>NUCLEOTIDE SEQUENCE</scope>
    <source>
        <strain evidence="2">CBS 262.69</strain>
    </source>
</reference>
<dbReference type="EMBL" id="ML996688">
    <property type="protein sequence ID" value="KAF2404676.1"/>
    <property type="molecule type" value="Genomic_DNA"/>
</dbReference>
<evidence type="ECO:0000256" key="1">
    <source>
        <dbReference type="SAM" id="MobiDB-lite"/>
    </source>
</evidence>
<dbReference type="Proteomes" id="UP000799640">
    <property type="component" value="Unassembled WGS sequence"/>
</dbReference>